<name>A0A2A6E075_9BACL</name>
<dbReference type="PANTHER" id="PTHR11693:SF22">
    <property type="entry name" value="ATP SYNTHASE SUBUNIT GAMMA, MITOCHONDRIAL"/>
    <property type="match status" value="1"/>
</dbReference>
<comment type="subunit">
    <text evidence="11">F-type ATPases have 2 components, CF(1) - the catalytic core - and CF(0) - the membrane proton channel. CF(1) has five subunits: alpha(3), beta(3), gamma(1), delta(1), epsilon(1). CF(0) has three main subunits: a, b and c.</text>
</comment>
<dbReference type="SUPFAM" id="SSF52943">
    <property type="entry name" value="ATP synthase (F1-ATPase), gamma subunit"/>
    <property type="match status" value="1"/>
</dbReference>
<evidence type="ECO:0000256" key="9">
    <source>
        <dbReference type="ARBA" id="ARBA00023196"/>
    </source>
</evidence>
<keyword evidence="5 11" id="KW-1003">Cell membrane</keyword>
<evidence type="ECO:0000313" key="13">
    <source>
        <dbReference type="Proteomes" id="UP000243688"/>
    </source>
</evidence>
<gene>
    <name evidence="11" type="primary">atpG</name>
    <name evidence="12" type="ORF">BLM47_07600</name>
</gene>
<dbReference type="CDD" id="cd12151">
    <property type="entry name" value="F1-ATPase_gamma"/>
    <property type="match status" value="1"/>
</dbReference>
<evidence type="ECO:0000256" key="4">
    <source>
        <dbReference type="ARBA" id="ARBA00022448"/>
    </source>
</evidence>
<dbReference type="Pfam" id="PF00231">
    <property type="entry name" value="ATP-synt"/>
    <property type="match status" value="1"/>
</dbReference>
<keyword evidence="7 11" id="KW-0406">Ion transport</keyword>
<dbReference type="GO" id="GO:0005886">
    <property type="term" value="C:plasma membrane"/>
    <property type="evidence" value="ECO:0007669"/>
    <property type="project" value="UniProtKB-SubCell"/>
</dbReference>
<keyword evidence="10 11" id="KW-0066">ATP synthesis</keyword>
<dbReference type="Gene3D" id="1.10.287.80">
    <property type="entry name" value="ATP synthase, gamma subunit, helix hairpin domain"/>
    <property type="match status" value="1"/>
</dbReference>
<comment type="similarity">
    <text evidence="3 11">Belongs to the ATPase gamma chain family.</text>
</comment>
<dbReference type="NCBIfam" id="TIGR01146">
    <property type="entry name" value="ATPsyn_F1gamma"/>
    <property type="match status" value="1"/>
</dbReference>
<evidence type="ECO:0000256" key="3">
    <source>
        <dbReference type="ARBA" id="ARBA00007681"/>
    </source>
</evidence>
<evidence type="ECO:0000256" key="11">
    <source>
        <dbReference type="HAMAP-Rule" id="MF_00815"/>
    </source>
</evidence>
<keyword evidence="9 11" id="KW-0139">CF(1)</keyword>
<organism evidence="12 13">
    <name type="scientific">Candidatus Reconcilbacillus cellulovorans</name>
    <dbReference type="NCBI Taxonomy" id="1906605"/>
    <lineage>
        <taxon>Bacteria</taxon>
        <taxon>Bacillati</taxon>
        <taxon>Bacillota</taxon>
        <taxon>Bacilli</taxon>
        <taxon>Bacillales</taxon>
        <taxon>Paenibacillaceae</taxon>
        <taxon>Candidatus Reconcilbacillus</taxon>
    </lineage>
</organism>
<dbReference type="Gene3D" id="3.40.1380.10">
    <property type="match status" value="1"/>
</dbReference>
<accession>A0A2A6E075</accession>
<dbReference type="Proteomes" id="UP000243688">
    <property type="component" value="Unassembled WGS sequence"/>
</dbReference>
<evidence type="ECO:0000256" key="7">
    <source>
        <dbReference type="ARBA" id="ARBA00023065"/>
    </source>
</evidence>
<dbReference type="FunFam" id="3.40.1380.10:FF:000002">
    <property type="entry name" value="ATP synthase gamma chain"/>
    <property type="match status" value="1"/>
</dbReference>
<evidence type="ECO:0000256" key="8">
    <source>
        <dbReference type="ARBA" id="ARBA00023136"/>
    </source>
</evidence>
<dbReference type="GO" id="GO:0042777">
    <property type="term" value="P:proton motive force-driven plasma membrane ATP synthesis"/>
    <property type="evidence" value="ECO:0007669"/>
    <property type="project" value="UniProtKB-UniRule"/>
</dbReference>
<dbReference type="InterPro" id="IPR035968">
    <property type="entry name" value="ATP_synth_F1_ATPase_gsu"/>
</dbReference>
<dbReference type="PROSITE" id="PS00153">
    <property type="entry name" value="ATPASE_GAMMA"/>
    <property type="match status" value="1"/>
</dbReference>
<dbReference type="AlphaFoldDB" id="A0A2A6E075"/>
<dbReference type="InterPro" id="IPR023632">
    <property type="entry name" value="ATP_synth_F1_gsu_CS"/>
</dbReference>
<evidence type="ECO:0000256" key="2">
    <source>
        <dbReference type="ARBA" id="ARBA00004202"/>
    </source>
</evidence>
<comment type="caution">
    <text evidence="12">The sequence shown here is derived from an EMBL/GenBank/DDBJ whole genome shotgun (WGS) entry which is preliminary data.</text>
</comment>
<dbReference type="HAMAP" id="MF_00815">
    <property type="entry name" value="ATP_synth_gamma_bact"/>
    <property type="match status" value="1"/>
</dbReference>
<comment type="function">
    <text evidence="1 11">Produces ATP from ADP in the presence of a proton gradient across the membrane. The gamma chain is believed to be important in regulating ATPase activity and the flow of protons through the CF(0) complex.</text>
</comment>
<protein>
    <recommendedName>
        <fullName evidence="11">ATP synthase gamma chain</fullName>
    </recommendedName>
    <alternativeName>
        <fullName evidence="11">ATP synthase F1 sector gamma subunit</fullName>
    </alternativeName>
    <alternativeName>
        <fullName evidence="11">F-ATPase gamma subunit</fullName>
    </alternativeName>
</protein>
<evidence type="ECO:0000313" key="12">
    <source>
        <dbReference type="EMBL" id="PDO10385.1"/>
    </source>
</evidence>
<comment type="subcellular location">
    <subcellularLocation>
        <location evidence="2 11">Cell membrane</location>
        <topology evidence="2 11">Peripheral membrane protein</topology>
    </subcellularLocation>
</comment>
<dbReference type="InterPro" id="IPR000131">
    <property type="entry name" value="ATP_synth_F1_gsu"/>
</dbReference>
<keyword evidence="8 11" id="KW-0472">Membrane</keyword>
<dbReference type="GO" id="GO:0046933">
    <property type="term" value="F:proton-transporting ATP synthase activity, rotational mechanism"/>
    <property type="evidence" value="ECO:0007669"/>
    <property type="project" value="UniProtKB-UniRule"/>
</dbReference>
<dbReference type="GO" id="GO:0005524">
    <property type="term" value="F:ATP binding"/>
    <property type="evidence" value="ECO:0007669"/>
    <property type="project" value="UniProtKB-UniRule"/>
</dbReference>
<evidence type="ECO:0000256" key="5">
    <source>
        <dbReference type="ARBA" id="ARBA00022475"/>
    </source>
</evidence>
<evidence type="ECO:0000256" key="1">
    <source>
        <dbReference type="ARBA" id="ARBA00003456"/>
    </source>
</evidence>
<proteinExistence type="inferred from homology"/>
<dbReference type="PANTHER" id="PTHR11693">
    <property type="entry name" value="ATP SYNTHASE GAMMA CHAIN"/>
    <property type="match status" value="1"/>
</dbReference>
<evidence type="ECO:0000256" key="6">
    <source>
        <dbReference type="ARBA" id="ARBA00022781"/>
    </source>
</evidence>
<keyword evidence="6 11" id="KW-0375">Hydrogen ion transport</keyword>
<dbReference type="GO" id="GO:0045259">
    <property type="term" value="C:proton-transporting ATP synthase complex"/>
    <property type="evidence" value="ECO:0007669"/>
    <property type="project" value="UniProtKB-KW"/>
</dbReference>
<keyword evidence="4 11" id="KW-0813">Transport</keyword>
<dbReference type="EMBL" id="MOXJ01000015">
    <property type="protein sequence ID" value="PDO10385.1"/>
    <property type="molecule type" value="Genomic_DNA"/>
</dbReference>
<evidence type="ECO:0000256" key="10">
    <source>
        <dbReference type="ARBA" id="ARBA00023310"/>
    </source>
</evidence>
<dbReference type="PRINTS" id="PR00126">
    <property type="entry name" value="ATPASEGAMMA"/>
</dbReference>
<reference evidence="12 13" key="1">
    <citation type="submission" date="2016-12" db="EMBL/GenBank/DDBJ databases">
        <title>Candidatus Reconcilibacillus cellulovorans genome.</title>
        <authorList>
            <person name="Kolinko S."/>
            <person name="Wu Y.-W."/>
            <person name="Tachea F."/>
            <person name="Denzel E."/>
            <person name="Hiras J."/>
            <person name="Baecker N."/>
            <person name="Chan L.J."/>
            <person name="Eichorst S.A."/>
            <person name="Frey D."/>
            <person name="Adams P.D."/>
            <person name="Pray T."/>
            <person name="Tanjore D."/>
            <person name="Petzold C.J."/>
            <person name="Gladden J.M."/>
            <person name="Simmons B.A."/>
            <person name="Singer S.W."/>
        </authorList>
    </citation>
    <scope>NUCLEOTIDE SEQUENCE [LARGE SCALE GENOMIC DNA]</scope>
    <source>
        <strain evidence="12">JTherm</strain>
    </source>
</reference>
<sequence>MAKGLRELRRKIKSVQSTRQITKAMEMVAASKLRKAQESALAARPYAEKIREVIANVAGATKGYRHPMLESRPVRRTGYLVITSDRGLAGGYNANLLRSVLQTLRQKHASPDEYAIFVIGRKGRDFFRRRGIPVLEEVTGLSDSPAFADIKRIASAAVRAFEQGVCDELYLAYNRFVNAMTQVPTIRRLLPLERVESASPAAVYEYEPSAEEVLSVLLPRYAEALVYSALLEAKASEFGARMTAMGAATKNATKMIHSLTLMYNRARQAAITQEINEIVAGANAQQ</sequence>